<feature type="domain" description="GIY-YIG" evidence="2">
    <location>
        <begin position="1"/>
        <end position="77"/>
    </location>
</feature>
<keyword evidence="4" id="KW-1185">Reference proteome</keyword>
<gene>
    <name evidence="3" type="ORF">GJW-30_1_04353</name>
</gene>
<evidence type="ECO:0000259" key="2">
    <source>
        <dbReference type="PROSITE" id="PS50164"/>
    </source>
</evidence>
<dbReference type="OrthoDB" id="287318at2"/>
<dbReference type="PANTHER" id="PTHR34477">
    <property type="entry name" value="UPF0213 PROTEIN YHBQ"/>
    <property type="match status" value="1"/>
</dbReference>
<dbReference type="PANTHER" id="PTHR34477:SF5">
    <property type="entry name" value="BSL5627 PROTEIN"/>
    <property type="match status" value="1"/>
</dbReference>
<sequence>MIYYVYILASARRGTLYVGVTNDLIRRVYEHRESAVPGFTKRHDVKRLVYFEVHDDISEAIEREKQIKRWRREWKIKLVEEQNEDWHDLWPSLVASGEVSK</sequence>
<dbReference type="InterPro" id="IPR035901">
    <property type="entry name" value="GIY-YIG_endonuc_sf"/>
</dbReference>
<comment type="similarity">
    <text evidence="1">Belongs to the UPF0213 family.</text>
</comment>
<dbReference type="CDD" id="cd10448">
    <property type="entry name" value="GIY-YIG_unchar_3"/>
    <property type="match status" value="1"/>
</dbReference>
<dbReference type="InterPro" id="IPR000305">
    <property type="entry name" value="GIY-YIG_endonuc"/>
</dbReference>
<reference evidence="3 4" key="1">
    <citation type="submission" date="2015-08" db="EMBL/GenBank/DDBJ databases">
        <title>Investigation of the bacterial diversity of lava forest soil.</title>
        <authorList>
            <person name="Lee J.S."/>
        </authorList>
    </citation>
    <scope>NUCLEOTIDE SEQUENCE [LARGE SCALE GENOMIC DNA]</scope>
    <source>
        <strain evidence="3 4">GJW-30</strain>
    </source>
</reference>
<organism evidence="3 4">
    <name type="scientific">Variibacter gotjawalensis</name>
    <dbReference type="NCBI Taxonomy" id="1333996"/>
    <lineage>
        <taxon>Bacteria</taxon>
        <taxon>Pseudomonadati</taxon>
        <taxon>Pseudomonadota</taxon>
        <taxon>Alphaproteobacteria</taxon>
        <taxon>Hyphomicrobiales</taxon>
        <taxon>Nitrobacteraceae</taxon>
        <taxon>Variibacter</taxon>
    </lineage>
</organism>
<dbReference type="AlphaFoldDB" id="A0A0S3Q1E3"/>
<evidence type="ECO:0000313" key="4">
    <source>
        <dbReference type="Proteomes" id="UP000236884"/>
    </source>
</evidence>
<proteinExistence type="inferred from homology"/>
<protein>
    <submittedName>
        <fullName evidence="3">GIY-YIG nuclease superfamily protein</fullName>
    </submittedName>
</protein>
<dbReference type="Proteomes" id="UP000236884">
    <property type="component" value="Chromosome"/>
</dbReference>
<name>A0A0S3Q1E3_9BRAD</name>
<accession>A0A0S3Q1E3</accession>
<dbReference type="SMART" id="SM00465">
    <property type="entry name" value="GIYc"/>
    <property type="match status" value="1"/>
</dbReference>
<dbReference type="KEGG" id="vgo:GJW-30_1_04353"/>
<dbReference type="InterPro" id="IPR050190">
    <property type="entry name" value="UPF0213_domain"/>
</dbReference>
<dbReference type="Pfam" id="PF01541">
    <property type="entry name" value="GIY-YIG"/>
    <property type="match status" value="1"/>
</dbReference>
<dbReference type="PROSITE" id="PS50164">
    <property type="entry name" value="GIY_YIG"/>
    <property type="match status" value="1"/>
</dbReference>
<dbReference type="Gene3D" id="3.40.1440.10">
    <property type="entry name" value="GIY-YIG endonuclease"/>
    <property type="match status" value="1"/>
</dbReference>
<dbReference type="EMBL" id="AP014946">
    <property type="protein sequence ID" value="BAT61792.1"/>
    <property type="molecule type" value="Genomic_DNA"/>
</dbReference>
<dbReference type="SUPFAM" id="SSF82771">
    <property type="entry name" value="GIY-YIG endonuclease"/>
    <property type="match status" value="1"/>
</dbReference>
<dbReference type="RefSeq" id="WP_096358442.1">
    <property type="nucleotide sequence ID" value="NZ_AP014946.1"/>
</dbReference>
<evidence type="ECO:0000313" key="3">
    <source>
        <dbReference type="EMBL" id="BAT61792.1"/>
    </source>
</evidence>
<evidence type="ECO:0000256" key="1">
    <source>
        <dbReference type="ARBA" id="ARBA00007435"/>
    </source>
</evidence>